<sequence>MHHQTRIVISVDEEEGEDPKVAVIAAGDAEGNLIGLVTVDLCIVHPGHGEALGSLPVARDKGEGTTEAVPLPVTLLLGVMVTGAVG</sequence>
<protein>
    <submittedName>
        <fullName evidence="1">Uncharacterized protein</fullName>
    </submittedName>
</protein>
<organism evidence="1 2">
    <name type="scientific">Candidatus Synechococcus spongiarum SP3</name>
    <dbReference type="NCBI Taxonomy" id="1604020"/>
    <lineage>
        <taxon>Bacteria</taxon>
        <taxon>Bacillati</taxon>
        <taxon>Cyanobacteriota</taxon>
        <taxon>Cyanophyceae</taxon>
        <taxon>Synechococcales</taxon>
        <taxon>Synechococcaceae</taxon>
        <taxon>Synechococcus</taxon>
    </lineage>
</organism>
<reference evidence="1 2" key="1">
    <citation type="submission" date="2015-01" db="EMBL/GenBank/DDBJ databases">
        <title>Lifestyle Evolution in Cyanobacterial Symbionts of Sponges.</title>
        <authorList>
            <person name="Burgsdorf I."/>
            <person name="Slaby B.M."/>
            <person name="Handley K.M."/>
            <person name="Haber M."/>
            <person name="Blom J."/>
            <person name="Marshall C.W."/>
            <person name="Gilbert J.A."/>
            <person name="Hentschel U."/>
            <person name="Steindler L."/>
        </authorList>
    </citation>
    <scope>NUCLEOTIDE SEQUENCE [LARGE SCALE GENOMIC DNA]</scope>
    <source>
        <strain evidence="1">SP3</strain>
    </source>
</reference>
<comment type="caution">
    <text evidence="1">The sequence shown here is derived from an EMBL/GenBank/DDBJ whole genome shotgun (WGS) entry which is preliminary data.</text>
</comment>
<gene>
    <name evidence="1" type="ORF">TE42_06995</name>
</gene>
<accession>A0A0G2IW18</accession>
<name>A0A0G2IW18_9SYNE</name>
<proteinExistence type="predicted"/>
<dbReference type="EMBL" id="JXQG01000040">
    <property type="protein sequence ID" value="KKZ11797.1"/>
    <property type="molecule type" value="Genomic_DNA"/>
</dbReference>
<dbReference type="AlphaFoldDB" id="A0A0G2IW18"/>
<dbReference type="PATRIC" id="fig|1604020.3.peg.1191"/>
<dbReference type="Proteomes" id="UP000035067">
    <property type="component" value="Unassembled WGS sequence"/>
</dbReference>
<evidence type="ECO:0000313" key="1">
    <source>
        <dbReference type="EMBL" id="KKZ11797.1"/>
    </source>
</evidence>
<evidence type="ECO:0000313" key="2">
    <source>
        <dbReference type="Proteomes" id="UP000035067"/>
    </source>
</evidence>